<dbReference type="InterPro" id="IPR011333">
    <property type="entry name" value="SKP1/BTB/POZ_sf"/>
</dbReference>
<dbReference type="VEuPathDB" id="FungiDB:MMYC01_203845"/>
<gene>
    <name evidence="2" type="ORF">MMYC01_203845</name>
</gene>
<dbReference type="Proteomes" id="UP000078237">
    <property type="component" value="Unassembled WGS sequence"/>
</dbReference>
<evidence type="ECO:0000313" key="2">
    <source>
        <dbReference type="EMBL" id="KXX79660.1"/>
    </source>
</evidence>
<accession>A0A175W8N6</accession>
<comment type="caution">
    <text evidence="2">The sequence shown here is derived from an EMBL/GenBank/DDBJ whole genome shotgun (WGS) entry which is preliminary data.</text>
</comment>
<name>A0A175W8N6_9PEZI</name>
<reference evidence="2 3" key="1">
    <citation type="journal article" date="2016" name="Genome Announc.">
        <title>Genome Sequence of Madurella mycetomatis mm55, Isolated from a Human Mycetoma Case in Sudan.</title>
        <authorList>
            <person name="Smit S."/>
            <person name="Derks M.F."/>
            <person name="Bervoets S."/>
            <person name="Fahal A."/>
            <person name="van Leeuwen W."/>
            <person name="van Belkum A."/>
            <person name="van de Sande W.W."/>
        </authorList>
    </citation>
    <scope>NUCLEOTIDE SEQUENCE [LARGE SCALE GENOMIC DNA]</scope>
    <source>
        <strain evidence="3">mm55</strain>
    </source>
</reference>
<sequence length="601" mass="65460">MNPDNSPEETPAPHQARGDQLDLQVGVDVSPFASRVVRFQFRSGPPLAIHQAFVLRSPQLALLCGSSTKTIQLCGVSSDVGHALAQYLYTDKLETLNCAGAAHTTNRELARLKTTFEVYSMARTYELQGLEELARAQIELLAAQFDPFTLIDVVKETYPVPIGDDTWFPQYIRSHIKGAFRNPSTLLKAEWPPEFSSGASVVKVLLGCILEVYVDMLESFSGADAVAIDLPTPATDGSFGRITQGATLEAEGLVDMPDGQSPEDTPHPGRPSTPMIDRPFPGEKADDTSVCEPVPDSENWAAQRSPVSKEESVYQLAPEPSAQQLREFFTDLMERRRPEPVTEAAPGIKLTPESTLEPAAEAILEPEANAADMPPAEYPENTLGLHSKKEKKKKKKLKSAASALYSPRFDPALAATPDPRSEYEAKLPEPVWVMESASEPAAEAVAEPEPVPEPEAAKNDDLWGLPIKKRVQKRGKGKPTVEVEPLPEPAPELPYDLEPEPEPEPAPADAVVEPEPVPEPEAVAKNDDFWGWGVTKRDKKGGKGKPTEEVEPLPEPEPEPEPAPADAVAEPDPKAEAKDDDILGWGGKDKEQKNEERQSCG</sequence>
<feature type="region of interest" description="Disordered" evidence="1">
    <location>
        <begin position="254"/>
        <end position="306"/>
    </location>
</feature>
<feature type="compositionally biased region" description="Acidic residues" evidence="1">
    <location>
        <begin position="549"/>
        <end position="560"/>
    </location>
</feature>
<protein>
    <recommendedName>
        <fullName evidence="4">BTB domain-containing protein</fullName>
    </recommendedName>
</protein>
<dbReference type="EMBL" id="LCTW02000081">
    <property type="protein sequence ID" value="KXX79660.1"/>
    <property type="molecule type" value="Genomic_DNA"/>
</dbReference>
<feature type="region of interest" description="Disordered" evidence="1">
    <location>
        <begin position="437"/>
        <end position="601"/>
    </location>
</feature>
<proteinExistence type="predicted"/>
<keyword evidence="3" id="KW-1185">Reference proteome</keyword>
<dbReference type="STRING" id="100816.A0A175W8N6"/>
<evidence type="ECO:0000256" key="1">
    <source>
        <dbReference type="SAM" id="MobiDB-lite"/>
    </source>
</evidence>
<feature type="compositionally biased region" description="Basic residues" evidence="1">
    <location>
        <begin position="467"/>
        <end position="477"/>
    </location>
</feature>
<dbReference type="PANTHER" id="PTHR37538">
    <property type="entry name" value="BTB DOMAIN-CONTAINING PROTEIN"/>
    <property type="match status" value="1"/>
</dbReference>
<organism evidence="2 3">
    <name type="scientific">Madurella mycetomatis</name>
    <dbReference type="NCBI Taxonomy" id="100816"/>
    <lineage>
        <taxon>Eukaryota</taxon>
        <taxon>Fungi</taxon>
        <taxon>Dikarya</taxon>
        <taxon>Ascomycota</taxon>
        <taxon>Pezizomycotina</taxon>
        <taxon>Sordariomycetes</taxon>
        <taxon>Sordariomycetidae</taxon>
        <taxon>Sordariales</taxon>
        <taxon>Sordariales incertae sedis</taxon>
        <taxon>Madurella</taxon>
    </lineage>
</organism>
<dbReference type="OrthoDB" id="3594103at2759"/>
<feature type="compositionally biased region" description="Low complexity" evidence="1">
    <location>
        <begin position="437"/>
        <end position="448"/>
    </location>
</feature>
<feature type="region of interest" description="Disordered" evidence="1">
    <location>
        <begin position="367"/>
        <end position="401"/>
    </location>
</feature>
<dbReference type="Gene3D" id="3.30.710.10">
    <property type="entry name" value="Potassium Channel Kv1.1, Chain A"/>
    <property type="match status" value="1"/>
</dbReference>
<feature type="compositionally biased region" description="Basic and acidic residues" evidence="1">
    <location>
        <begin position="571"/>
        <end position="601"/>
    </location>
</feature>
<dbReference type="PANTHER" id="PTHR37538:SF4">
    <property type="entry name" value="PITSLRE SERINE_THREONINE-PROTEIN KINASE CDC2L1"/>
    <property type="match status" value="1"/>
</dbReference>
<evidence type="ECO:0000313" key="3">
    <source>
        <dbReference type="Proteomes" id="UP000078237"/>
    </source>
</evidence>
<feature type="region of interest" description="Disordered" evidence="1">
    <location>
        <begin position="1"/>
        <end position="20"/>
    </location>
</feature>
<evidence type="ECO:0008006" key="4">
    <source>
        <dbReference type="Google" id="ProtNLM"/>
    </source>
</evidence>
<dbReference type="AlphaFoldDB" id="A0A175W8N6"/>
<feature type="compositionally biased region" description="Basic residues" evidence="1">
    <location>
        <begin position="386"/>
        <end position="398"/>
    </location>
</feature>